<accession>A0A0L7RJA0</accession>
<dbReference type="Proteomes" id="UP000053825">
    <property type="component" value="Unassembled WGS sequence"/>
</dbReference>
<evidence type="ECO:0000313" key="3">
    <source>
        <dbReference type="Proteomes" id="UP000053825"/>
    </source>
</evidence>
<proteinExistence type="predicted"/>
<protein>
    <submittedName>
        <fullName evidence="2">Uncharacterized protein</fullName>
    </submittedName>
</protein>
<organism evidence="2 3">
    <name type="scientific">Habropoda laboriosa</name>
    <dbReference type="NCBI Taxonomy" id="597456"/>
    <lineage>
        <taxon>Eukaryota</taxon>
        <taxon>Metazoa</taxon>
        <taxon>Ecdysozoa</taxon>
        <taxon>Arthropoda</taxon>
        <taxon>Hexapoda</taxon>
        <taxon>Insecta</taxon>
        <taxon>Pterygota</taxon>
        <taxon>Neoptera</taxon>
        <taxon>Endopterygota</taxon>
        <taxon>Hymenoptera</taxon>
        <taxon>Apocrita</taxon>
        <taxon>Aculeata</taxon>
        <taxon>Apoidea</taxon>
        <taxon>Anthophila</taxon>
        <taxon>Apidae</taxon>
        <taxon>Habropoda</taxon>
    </lineage>
</organism>
<dbReference type="AlphaFoldDB" id="A0A0L7RJA0"/>
<reference evidence="2 3" key="1">
    <citation type="submission" date="2015-07" db="EMBL/GenBank/DDBJ databases">
        <title>The genome of Habropoda laboriosa.</title>
        <authorList>
            <person name="Pan H."/>
            <person name="Kapheim K."/>
        </authorList>
    </citation>
    <scope>NUCLEOTIDE SEQUENCE [LARGE SCALE GENOMIC DNA]</scope>
    <source>
        <strain evidence="2">0110345459</strain>
    </source>
</reference>
<feature type="region of interest" description="Disordered" evidence="1">
    <location>
        <begin position="73"/>
        <end position="93"/>
    </location>
</feature>
<gene>
    <name evidence="2" type="ORF">WH47_02087</name>
</gene>
<dbReference type="EMBL" id="KQ414582">
    <property type="protein sequence ID" value="KOC70821.1"/>
    <property type="molecule type" value="Genomic_DNA"/>
</dbReference>
<keyword evidence="3" id="KW-1185">Reference proteome</keyword>
<sequence length="93" mass="10482">MKRWKKSVTAYLTKPPVRGYAFKRRLRKSTLDSRRFTRDVAAASFVCVHGGKGLRRYARIPFLGRYLGTFHRSSGEKSGGLREATCQRAGGST</sequence>
<evidence type="ECO:0000256" key="1">
    <source>
        <dbReference type="SAM" id="MobiDB-lite"/>
    </source>
</evidence>
<name>A0A0L7RJA0_9HYME</name>
<evidence type="ECO:0000313" key="2">
    <source>
        <dbReference type="EMBL" id="KOC70821.1"/>
    </source>
</evidence>